<accession>A0AAN8K1L8</accession>
<dbReference type="Gene3D" id="4.10.800.10">
    <property type="entry name" value="Thyroglobulin type-1"/>
    <property type="match status" value="2"/>
</dbReference>
<keyword evidence="9 11" id="KW-0357">Heparan sulfate</keyword>
<dbReference type="PROSITE" id="PS51162">
    <property type="entry name" value="THYROGLOBULIN_1_2"/>
    <property type="match status" value="2"/>
</dbReference>
<evidence type="ECO:0000256" key="13">
    <source>
        <dbReference type="SAM" id="Phobius"/>
    </source>
</evidence>
<dbReference type="SMART" id="SM00294">
    <property type="entry name" value="4.1m"/>
    <property type="match status" value="1"/>
</dbReference>
<evidence type="ECO:0000256" key="2">
    <source>
        <dbReference type="ARBA" id="ARBA00005343"/>
    </source>
</evidence>
<dbReference type="Proteomes" id="UP001347796">
    <property type="component" value="Unassembled WGS sequence"/>
</dbReference>
<protein>
    <recommendedName>
        <fullName evidence="11">Syndecan</fullName>
    </recommendedName>
</protein>
<dbReference type="InterPro" id="IPR036857">
    <property type="entry name" value="Thyroglobulin_1_sf"/>
</dbReference>
<feature type="domain" description="Thyroglobulin type-1" evidence="14">
    <location>
        <begin position="158"/>
        <end position="220"/>
    </location>
</feature>
<dbReference type="SUPFAM" id="SSF57610">
    <property type="entry name" value="Thyroglobulin type-1 domain"/>
    <property type="match status" value="2"/>
</dbReference>
<dbReference type="GO" id="GO:0016477">
    <property type="term" value="P:cell migration"/>
    <property type="evidence" value="ECO:0007669"/>
    <property type="project" value="TreeGrafter"/>
</dbReference>
<evidence type="ECO:0000256" key="9">
    <source>
        <dbReference type="ARBA" id="ARBA00023207"/>
    </source>
</evidence>
<evidence type="ECO:0000256" key="6">
    <source>
        <dbReference type="ARBA" id="ARBA00023136"/>
    </source>
</evidence>
<dbReference type="InterPro" id="IPR001050">
    <property type="entry name" value="Syndecan"/>
</dbReference>
<dbReference type="PROSITE" id="PS00964">
    <property type="entry name" value="SYNDECAN"/>
    <property type="match status" value="1"/>
</dbReference>
<dbReference type="InterPro" id="IPR003585">
    <property type="entry name" value="Neurexin-like"/>
</dbReference>
<dbReference type="EMBL" id="JAZGQO010000005">
    <property type="protein sequence ID" value="KAK6186667.1"/>
    <property type="molecule type" value="Genomic_DNA"/>
</dbReference>
<comment type="caution">
    <text evidence="10">Lacks conserved residue(s) required for the propagation of feature annotation.</text>
</comment>
<feature type="region of interest" description="Disordered" evidence="12">
    <location>
        <begin position="256"/>
        <end position="292"/>
    </location>
</feature>
<evidence type="ECO:0000256" key="4">
    <source>
        <dbReference type="ARBA" id="ARBA00022974"/>
    </source>
</evidence>
<keyword evidence="5 13" id="KW-1133">Transmembrane helix</keyword>
<keyword evidence="3 11" id="KW-0812">Transmembrane</keyword>
<dbReference type="InterPro" id="IPR000716">
    <property type="entry name" value="Thyroglobulin_1"/>
</dbReference>
<dbReference type="AlphaFoldDB" id="A0AAN8K1L8"/>
<organism evidence="15 16">
    <name type="scientific">Patella caerulea</name>
    <name type="common">Rayed Mediterranean limpet</name>
    <dbReference type="NCBI Taxonomy" id="87958"/>
    <lineage>
        <taxon>Eukaryota</taxon>
        <taxon>Metazoa</taxon>
        <taxon>Spiralia</taxon>
        <taxon>Lophotrochozoa</taxon>
        <taxon>Mollusca</taxon>
        <taxon>Gastropoda</taxon>
        <taxon>Patellogastropoda</taxon>
        <taxon>Patelloidea</taxon>
        <taxon>Patellidae</taxon>
        <taxon>Patella</taxon>
    </lineage>
</organism>
<comment type="caution">
    <text evidence="15">The sequence shown here is derived from an EMBL/GenBank/DDBJ whole genome shotgun (WGS) entry which is preliminary data.</text>
</comment>
<dbReference type="GO" id="GO:0016020">
    <property type="term" value="C:membrane"/>
    <property type="evidence" value="ECO:0007669"/>
    <property type="project" value="UniProtKB-SubCell"/>
</dbReference>
<evidence type="ECO:0000256" key="12">
    <source>
        <dbReference type="SAM" id="MobiDB-lite"/>
    </source>
</evidence>
<feature type="domain" description="Thyroglobulin type-1" evidence="14">
    <location>
        <begin position="88"/>
        <end position="152"/>
    </location>
</feature>
<keyword evidence="7" id="KW-1015">Disulfide bond</keyword>
<evidence type="ECO:0000256" key="1">
    <source>
        <dbReference type="ARBA" id="ARBA00004479"/>
    </source>
</evidence>
<evidence type="ECO:0000259" key="14">
    <source>
        <dbReference type="PROSITE" id="PS51162"/>
    </source>
</evidence>
<name>A0AAN8K1L8_PATCE</name>
<comment type="function">
    <text evidence="11">Cell surface proteoglycan.</text>
</comment>
<dbReference type="SMART" id="SM00211">
    <property type="entry name" value="TY"/>
    <property type="match status" value="2"/>
</dbReference>
<dbReference type="PROSITE" id="PS00484">
    <property type="entry name" value="THYROGLOBULIN_1_1"/>
    <property type="match status" value="1"/>
</dbReference>
<feature type="transmembrane region" description="Helical" evidence="13">
    <location>
        <begin position="316"/>
        <end position="340"/>
    </location>
</feature>
<dbReference type="Pfam" id="PF00086">
    <property type="entry name" value="Thyroglobulin_1"/>
    <property type="match status" value="2"/>
</dbReference>
<comment type="similarity">
    <text evidence="2 11">Belongs to the syndecan proteoglycan family.</text>
</comment>
<keyword evidence="6 13" id="KW-0472">Membrane</keyword>
<sequence>MLTFYMFQSPSSSNHASDSVIDIDYYSMQQDDPVVAGSGSGSKIDDDATDDEDLMTSGSGSGYNIYPHVDKAKTTMTTTTTTTTRKPLTPCEQLRKASTNLIGNYIPRCTKEGYYDTMQCRGYPGTGNCWCSDRDGRMIPSTNMENPNVPDCELGTNLKPCVFEIIKFSRKQLLGSYRPNCTLEGYFQAVQCHGSRCYCVTQYGKKIEGTEVFINDRPNCEETTTKLLNFRTTMATRTTSQKSEIVVEELLPTEKTNHVLNAEEPDKPEPKPDYTIAPGTDDEPEKPLNELEGNDSEANYMKPASQSTHIMTQPGLLAAIIGGAVVALLCAILLIMFVVYRMRKKDEGSYALDEPRKMPNYAYQRAENNKEFYA</sequence>
<proteinExistence type="inferred from homology"/>
<evidence type="ECO:0000313" key="15">
    <source>
        <dbReference type="EMBL" id="KAK6186667.1"/>
    </source>
</evidence>
<gene>
    <name evidence="15" type="ORF">SNE40_005953</name>
</gene>
<keyword evidence="4 11" id="KW-0654">Proteoglycan</keyword>
<comment type="subcellular location">
    <subcellularLocation>
        <location evidence="1 11">Membrane</location>
        <topology evidence="1 11">Single-pass type I membrane protein</topology>
    </subcellularLocation>
</comment>
<evidence type="ECO:0000256" key="3">
    <source>
        <dbReference type="ARBA" id="ARBA00022692"/>
    </source>
</evidence>
<dbReference type="Pfam" id="PF01034">
    <property type="entry name" value="Syndecan"/>
    <property type="match status" value="1"/>
</dbReference>
<dbReference type="InterPro" id="IPR027789">
    <property type="entry name" value="Syndecan/Neurexin_dom"/>
</dbReference>
<feature type="region of interest" description="Disordered" evidence="12">
    <location>
        <begin position="32"/>
        <end position="60"/>
    </location>
</feature>
<dbReference type="InterPro" id="IPR030479">
    <property type="entry name" value="Syndecan_CS"/>
</dbReference>
<keyword evidence="16" id="KW-1185">Reference proteome</keyword>
<evidence type="ECO:0000256" key="7">
    <source>
        <dbReference type="ARBA" id="ARBA00023157"/>
    </source>
</evidence>
<dbReference type="PANTHER" id="PTHR10915:SF1">
    <property type="entry name" value="SYNDECAN"/>
    <property type="match status" value="1"/>
</dbReference>
<dbReference type="PANTHER" id="PTHR10915">
    <property type="entry name" value="SYNDECAN"/>
    <property type="match status" value="1"/>
</dbReference>
<evidence type="ECO:0000256" key="10">
    <source>
        <dbReference type="PROSITE-ProRule" id="PRU00500"/>
    </source>
</evidence>
<evidence type="ECO:0000256" key="8">
    <source>
        <dbReference type="ARBA" id="ARBA00023180"/>
    </source>
</evidence>
<evidence type="ECO:0000313" key="16">
    <source>
        <dbReference type="Proteomes" id="UP001347796"/>
    </source>
</evidence>
<evidence type="ECO:0000256" key="5">
    <source>
        <dbReference type="ARBA" id="ARBA00022989"/>
    </source>
</evidence>
<dbReference type="CDD" id="cd00191">
    <property type="entry name" value="TY"/>
    <property type="match status" value="2"/>
</dbReference>
<reference evidence="15 16" key="1">
    <citation type="submission" date="2024-01" db="EMBL/GenBank/DDBJ databases">
        <title>The genome of the rayed Mediterranean limpet Patella caerulea (Linnaeus, 1758).</title>
        <authorList>
            <person name="Anh-Thu Weber A."/>
            <person name="Halstead-Nussloch G."/>
        </authorList>
    </citation>
    <scope>NUCLEOTIDE SEQUENCE [LARGE SCALE GENOMIC DNA]</scope>
    <source>
        <strain evidence="15">AATW-2023a</strain>
        <tissue evidence="15">Whole specimen</tissue>
    </source>
</reference>
<dbReference type="GO" id="GO:0009986">
    <property type="term" value="C:cell surface"/>
    <property type="evidence" value="ECO:0007669"/>
    <property type="project" value="TreeGrafter"/>
</dbReference>
<evidence type="ECO:0000256" key="11">
    <source>
        <dbReference type="RuleBase" id="RU000649"/>
    </source>
</evidence>
<keyword evidence="8 11" id="KW-0325">Glycoprotein</keyword>